<evidence type="ECO:0000313" key="6">
    <source>
        <dbReference type="Proteomes" id="UP000501802"/>
    </source>
</evidence>
<proteinExistence type="predicted"/>
<evidence type="ECO:0000313" key="5">
    <source>
        <dbReference type="EMBL" id="QIP12799.1"/>
    </source>
</evidence>
<keyword evidence="3" id="KW-0157">Chromophore</keyword>
<keyword evidence="6" id="KW-1185">Reference proteome</keyword>
<dbReference type="Pfam" id="PF13426">
    <property type="entry name" value="PAS_9"/>
    <property type="match status" value="1"/>
</dbReference>
<dbReference type="PANTHER" id="PTHR47429">
    <property type="entry name" value="PROTEIN TWIN LOV 1"/>
    <property type="match status" value="1"/>
</dbReference>
<organism evidence="5 6">
    <name type="scientific">Spirosoma aureum</name>
    <dbReference type="NCBI Taxonomy" id="2692134"/>
    <lineage>
        <taxon>Bacteria</taxon>
        <taxon>Pseudomonadati</taxon>
        <taxon>Bacteroidota</taxon>
        <taxon>Cytophagia</taxon>
        <taxon>Cytophagales</taxon>
        <taxon>Cytophagaceae</taxon>
        <taxon>Spirosoma</taxon>
    </lineage>
</organism>
<feature type="domain" description="PAS" evidence="4">
    <location>
        <begin position="81"/>
        <end position="174"/>
    </location>
</feature>
<dbReference type="EMBL" id="CP050063">
    <property type="protein sequence ID" value="QIP12799.1"/>
    <property type="molecule type" value="Genomic_DNA"/>
</dbReference>
<keyword evidence="2" id="KW-0288">FMN</keyword>
<accession>A0A6G9AKE8</accession>
<dbReference type="RefSeq" id="WP_167207255.1">
    <property type="nucleotide sequence ID" value="NZ_CP050063.1"/>
</dbReference>
<gene>
    <name evidence="5" type="ORF">G8759_09255</name>
</gene>
<dbReference type="Proteomes" id="UP000501802">
    <property type="component" value="Chromosome"/>
</dbReference>
<name>A0A6G9AKE8_9BACT</name>
<sequence length="182" mass="21002">MLTSESYSELVNKVYNRSRQEGNRSYPVACFEIFMLEQAQQRASRKEVQLFRQLGEIFDWNMPRRQRNTYVKKLQSGFTLILTDLSKTILWTSCNFLTMTGYSHAEAVGKTPRILQGPETDPATLLRVHESLKRADSVKADLLNYRKGGESYLCRVEIDPLYDSHGELTHFLAVESEVKESL</sequence>
<dbReference type="NCBIfam" id="TIGR00229">
    <property type="entry name" value="sensory_box"/>
    <property type="match status" value="1"/>
</dbReference>
<evidence type="ECO:0000256" key="1">
    <source>
        <dbReference type="ARBA" id="ARBA00022630"/>
    </source>
</evidence>
<dbReference type="InterPro" id="IPR000014">
    <property type="entry name" value="PAS"/>
</dbReference>
<evidence type="ECO:0000256" key="2">
    <source>
        <dbReference type="ARBA" id="ARBA00022643"/>
    </source>
</evidence>
<dbReference type="AlphaFoldDB" id="A0A6G9AKE8"/>
<evidence type="ECO:0000256" key="3">
    <source>
        <dbReference type="ARBA" id="ARBA00022991"/>
    </source>
</evidence>
<protein>
    <submittedName>
        <fullName evidence="5">PAS domain-containing protein</fullName>
    </submittedName>
</protein>
<dbReference type="InterPro" id="IPR035965">
    <property type="entry name" value="PAS-like_dom_sf"/>
</dbReference>
<evidence type="ECO:0000259" key="4">
    <source>
        <dbReference type="Pfam" id="PF13426"/>
    </source>
</evidence>
<reference evidence="5 6" key="1">
    <citation type="submission" date="2020-03" db="EMBL/GenBank/DDBJ databases">
        <authorList>
            <person name="Kim M.K."/>
        </authorList>
    </citation>
    <scope>NUCLEOTIDE SEQUENCE [LARGE SCALE GENOMIC DNA]</scope>
    <source>
        <strain evidence="5 6">BT328</strain>
    </source>
</reference>
<dbReference type="CDD" id="cd00130">
    <property type="entry name" value="PAS"/>
    <property type="match status" value="1"/>
</dbReference>
<keyword evidence="1" id="KW-0285">Flavoprotein</keyword>
<dbReference type="PANTHER" id="PTHR47429:SF2">
    <property type="entry name" value="PROTEIN TWIN LOV 1"/>
    <property type="match status" value="1"/>
</dbReference>
<dbReference type="KEGG" id="spib:G8759_09255"/>
<dbReference type="SUPFAM" id="SSF55785">
    <property type="entry name" value="PYP-like sensor domain (PAS domain)"/>
    <property type="match status" value="1"/>
</dbReference>
<dbReference type="Gene3D" id="3.30.450.20">
    <property type="entry name" value="PAS domain"/>
    <property type="match status" value="1"/>
</dbReference>